<dbReference type="PROSITE" id="PS51257">
    <property type="entry name" value="PROKAR_LIPOPROTEIN"/>
    <property type="match status" value="1"/>
</dbReference>
<dbReference type="RefSeq" id="WP_095981470.1">
    <property type="nucleotide sequence ID" value="NZ_CP022163.1"/>
</dbReference>
<dbReference type="AlphaFoldDB" id="A0A250INV2"/>
<protein>
    <submittedName>
        <fullName evidence="2">Lipoprotein</fullName>
    </submittedName>
</protein>
<keyword evidence="3" id="KW-1185">Reference proteome</keyword>
<feature type="signal peptide" evidence="1">
    <location>
        <begin position="1"/>
        <end position="17"/>
    </location>
</feature>
<dbReference type="InterPro" id="IPR021454">
    <property type="entry name" value="DUF3105"/>
</dbReference>
<feature type="chain" id="PRO_5012332061" evidence="1">
    <location>
        <begin position="18"/>
        <end position="178"/>
    </location>
</feature>
<dbReference type="KEGG" id="mbd:MEBOL_006924"/>
<dbReference type="Pfam" id="PF11303">
    <property type="entry name" value="DUF3105"/>
    <property type="match status" value="1"/>
</dbReference>
<sequence>MSPRLRFLQVLPLAALAACGPSSPDDGECANYDFPLSPPPASARHLTCSSSACGDGLNPPTSGDHCGDTLRCRVHDTEPNRCVWLHNLEHGHAVFLYNCPDGCPDIVATLEGLQREARIGSNGVARALVAPDSRIPTRVAALLWRRSWSADSPDPTALRCLLRLQDLEAPEAHLTCLP</sequence>
<gene>
    <name evidence="2" type="ORF">MEBOL_006924</name>
</gene>
<proteinExistence type="predicted"/>
<organism evidence="2 3">
    <name type="scientific">Melittangium boletus DSM 14713</name>
    <dbReference type="NCBI Taxonomy" id="1294270"/>
    <lineage>
        <taxon>Bacteria</taxon>
        <taxon>Pseudomonadati</taxon>
        <taxon>Myxococcota</taxon>
        <taxon>Myxococcia</taxon>
        <taxon>Myxococcales</taxon>
        <taxon>Cystobacterineae</taxon>
        <taxon>Archangiaceae</taxon>
        <taxon>Melittangium</taxon>
    </lineage>
</organism>
<keyword evidence="1" id="KW-0732">Signal</keyword>
<dbReference type="EMBL" id="CP022163">
    <property type="protein sequence ID" value="ATB33429.1"/>
    <property type="molecule type" value="Genomic_DNA"/>
</dbReference>
<evidence type="ECO:0000313" key="2">
    <source>
        <dbReference type="EMBL" id="ATB33429.1"/>
    </source>
</evidence>
<dbReference type="Proteomes" id="UP000217289">
    <property type="component" value="Chromosome"/>
</dbReference>
<evidence type="ECO:0000256" key="1">
    <source>
        <dbReference type="SAM" id="SignalP"/>
    </source>
</evidence>
<name>A0A250INV2_9BACT</name>
<keyword evidence="2" id="KW-0449">Lipoprotein</keyword>
<evidence type="ECO:0000313" key="3">
    <source>
        <dbReference type="Proteomes" id="UP000217289"/>
    </source>
</evidence>
<reference evidence="2 3" key="1">
    <citation type="submission" date="2017-06" db="EMBL/GenBank/DDBJ databases">
        <authorList>
            <person name="Kim H.J."/>
            <person name="Triplett B.A."/>
        </authorList>
    </citation>
    <scope>NUCLEOTIDE SEQUENCE [LARGE SCALE GENOMIC DNA]</scope>
    <source>
        <strain evidence="2 3">DSM 14713</strain>
    </source>
</reference>
<dbReference type="OrthoDB" id="5515087at2"/>
<accession>A0A250INV2</accession>